<feature type="coiled-coil region" evidence="1">
    <location>
        <begin position="75"/>
        <end position="102"/>
    </location>
</feature>
<organism evidence="2">
    <name type="scientific">Achromobacter sp. HNDS-1</name>
    <dbReference type="NCBI Taxonomy" id="3151598"/>
    <lineage>
        <taxon>Bacteria</taxon>
        <taxon>Pseudomonadati</taxon>
        <taxon>Pseudomonadota</taxon>
        <taxon>Betaproteobacteria</taxon>
        <taxon>Burkholderiales</taxon>
        <taxon>Alcaligenaceae</taxon>
        <taxon>Achromobacter</taxon>
    </lineage>
</organism>
<keyword evidence="1" id="KW-0175">Coiled coil</keyword>
<evidence type="ECO:0000256" key="1">
    <source>
        <dbReference type="SAM" id="Coils"/>
    </source>
</evidence>
<dbReference type="Pfam" id="PF08809">
    <property type="entry name" value="DUF1799"/>
    <property type="match status" value="1"/>
</dbReference>
<evidence type="ECO:0000313" key="2">
    <source>
        <dbReference type="EMBL" id="XBP01717.1"/>
    </source>
</evidence>
<dbReference type="KEGG" id="achh:ABFG95_06015"/>
<dbReference type="EMBL" id="CP157584">
    <property type="protein sequence ID" value="XBP01717.1"/>
    <property type="molecule type" value="Genomic_DNA"/>
</dbReference>
<gene>
    <name evidence="2" type="ORF">ABFG95_06015</name>
</gene>
<accession>A0AAU7LJQ9</accession>
<dbReference type="AlphaFoldDB" id="A0AAU7LJQ9"/>
<protein>
    <submittedName>
        <fullName evidence="2">DUF1799 domain-containing protein</fullName>
    </submittedName>
</protein>
<reference evidence="2" key="1">
    <citation type="submission" date="2024-05" db="EMBL/GenBank/DDBJ databases">
        <title>Transcriptome analysis of the degradation process of organic nitrogen by two heterotrophic nitrifying and aerobic denitrifying bacteria, Achromobacter sp. HNDS-1 and Enterobacter sp. HNDS-6.</title>
        <authorList>
            <person name="Huang Y."/>
        </authorList>
    </citation>
    <scope>NUCLEOTIDE SEQUENCE</scope>
    <source>
        <strain evidence="2">HNDS-1</strain>
    </source>
</reference>
<proteinExistence type="predicted"/>
<name>A0AAU7LJQ9_9BURK</name>
<sequence length="103" mass="11714">MIALGAALYRRTPNAKELEAFGLTAEDVEAPPVEIWPENQQAFEIFASLRTQWRVSFAGVTGLDYGVLYRRLDRLGLSAERCDELEDQIRVLEDAAMQEINRK</sequence>
<dbReference type="RefSeq" id="WP_348996037.1">
    <property type="nucleotide sequence ID" value="NZ_CP157584.1"/>
</dbReference>
<dbReference type="InterPro" id="IPR014915">
    <property type="entry name" value="Phage_TLS_TfmB"/>
</dbReference>